<dbReference type="OrthoDB" id="311592at2759"/>
<gene>
    <name evidence="1" type="ORF">TTHERM_00481330</name>
</gene>
<dbReference type="STRING" id="312017.I7M855"/>
<dbReference type="PDB" id="8GZU">
    <property type="method" value="EM"/>
    <property type="resolution" value="4.18 A"/>
    <property type="chains" value="B8/b8=1-207"/>
</dbReference>
<organism evidence="1 2">
    <name type="scientific">Tetrahymena thermophila (strain SB210)</name>
    <dbReference type="NCBI Taxonomy" id="312017"/>
    <lineage>
        <taxon>Eukaryota</taxon>
        <taxon>Sar</taxon>
        <taxon>Alveolata</taxon>
        <taxon>Ciliophora</taxon>
        <taxon>Intramacronucleata</taxon>
        <taxon>Oligohymenophorea</taxon>
        <taxon>Hymenostomatida</taxon>
        <taxon>Tetrahymenina</taxon>
        <taxon>Tetrahymenidae</taxon>
        <taxon>Tetrahymena</taxon>
    </lineage>
</organism>
<evidence type="ECO:0000313" key="1">
    <source>
        <dbReference type="EMBL" id="EAR97199.1"/>
    </source>
</evidence>
<reference evidence="2" key="1">
    <citation type="journal article" date="2006" name="PLoS Biol.">
        <title>Macronuclear genome sequence of the ciliate Tetrahymena thermophila, a model eukaryote.</title>
        <authorList>
            <person name="Eisen J.A."/>
            <person name="Coyne R.S."/>
            <person name="Wu M."/>
            <person name="Wu D."/>
            <person name="Thiagarajan M."/>
            <person name="Wortman J.R."/>
            <person name="Badger J.H."/>
            <person name="Ren Q."/>
            <person name="Amedeo P."/>
            <person name="Jones K.M."/>
            <person name="Tallon L.J."/>
            <person name="Delcher A.L."/>
            <person name="Salzberg S.L."/>
            <person name="Silva J.C."/>
            <person name="Haas B.J."/>
            <person name="Majoros W.H."/>
            <person name="Farzad M."/>
            <person name="Carlton J.M."/>
            <person name="Smith R.K. Jr."/>
            <person name="Garg J."/>
            <person name="Pearlman R.E."/>
            <person name="Karrer K.M."/>
            <person name="Sun L."/>
            <person name="Manning G."/>
            <person name="Elde N.C."/>
            <person name="Turkewitz A.P."/>
            <person name="Asai D.J."/>
            <person name="Wilkes D.E."/>
            <person name="Wang Y."/>
            <person name="Cai H."/>
            <person name="Collins K."/>
            <person name="Stewart B.A."/>
            <person name="Lee S.R."/>
            <person name="Wilamowska K."/>
            <person name="Weinberg Z."/>
            <person name="Ruzzo W.L."/>
            <person name="Wloga D."/>
            <person name="Gaertig J."/>
            <person name="Frankel J."/>
            <person name="Tsao C.-C."/>
            <person name="Gorovsky M.A."/>
            <person name="Keeling P.J."/>
            <person name="Waller R.F."/>
            <person name="Patron N.J."/>
            <person name="Cherry J.M."/>
            <person name="Stover N.A."/>
            <person name="Krieger C.J."/>
            <person name="del Toro C."/>
            <person name="Ryder H.F."/>
            <person name="Williamson S.C."/>
            <person name="Barbeau R.A."/>
            <person name="Hamilton E.P."/>
            <person name="Orias E."/>
        </authorList>
    </citation>
    <scope>NUCLEOTIDE SEQUENCE [LARGE SCALE GENOMIC DNA]</scope>
    <source>
        <strain evidence="2">SB210</strain>
    </source>
</reference>
<evidence type="ECO:0007829" key="4">
    <source>
        <dbReference type="PDB" id="8B6F"/>
    </source>
</evidence>
<dbReference type="EMDB" id="EMD-15865"/>
<dbReference type="GeneID" id="7832927"/>
<dbReference type="eggNOG" id="ENOG502ST2V">
    <property type="taxonomic scope" value="Eukaryota"/>
</dbReference>
<dbReference type="RefSeq" id="XP_001017444.1">
    <property type="nucleotide sequence ID" value="XM_001017444.3"/>
</dbReference>
<keyword evidence="2" id="KW-1185">Reference proteome</keyword>
<name>I7M855_TETTS</name>
<evidence type="ECO:0007829" key="6">
    <source>
        <dbReference type="PDB" id="8GYM"/>
    </source>
</evidence>
<dbReference type="EMDB" id="EMD-16184"/>
<feature type="binding site" evidence="3 4">
    <location>
        <position position="44"/>
    </location>
    <ligand>
        <name>ADP</name>
        <dbReference type="ChEBI" id="CHEBI:456216"/>
        <label>2</label>
    </ligand>
</feature>
<reference evidence="3" key="2">
    <citation type="journal article" date="2022" name="Science">
        <title>Structures of &lt;i&gt;Tetrahymena&lt;/i&gt;'s respiratory chain reveal the diversity of eukaryotic core metabolism.</title>
        <authorList>
            <person name="Zhou L."/>
            <person name="Maldonado M."/>
            <person name="Padavannil A."/>
            <person name="Guo F."/>
            <person name="Letts J.A."/>
        </authorList>
    </citation>
    <scope>STRUCTURE BY ELECTRON MICROSCOPY (2.60 ANGSTROMS) IN COMPLEX WITH ADP</scope>
</reference>
<feature type="binding site" evidence="6">
    <location>
        <position position="41"/>
    </location>
    <ligand>
        <name>ADP</name>
        <dbReference type="ChEBI" id="CHEBI:456216"/>
        <label>1</label>
    </ligand>
</feature>
<dbReference type="PDB" id="8BQS">
    <property type="method" value="EM"/>
    <property type="resolution" value="2.90 A"/>
    <property type="chains" value="BC=1-207"/>
</dbReference>
<dbReference type="AlphaFoldDB" id="I7M855"/>
<dbReference type="EMDB" id="EMD-25882"/>
<dbReference type="PDB" id="8B6F">
    <property type="method" value="EM"/>
    <property type="resolution" value="2.80 A"/>
    <property type="chains" value="BC=1-207"/>
</dbReference>
<evidence type="ECO:0007829" key="5">
    <source>
        <dbReference type="PDB" id="8BQS"/>
    </source>
</evidence>
<proteinExistence type="evidence at protein level"/>
<reference evidence="4 5" key="4">
    <citation type="journal article" date="2023" name="Nature">
        <title>Structural basis of mitochondrial membrane bending by the I-II-III&lt;sub&gt;2&lt;/sub&gt;-IV&lt;sub&gt;2&lt;/sub&gt; supercomplex.</title>
        <authorList>
            <person name="Muhleip A."/>
            <person name="Flygaard R.K."/>
            <person name="Baradaran R."/>
            <person name="Haapanen O."/>
            <person name="Gruhl T."/>
            <person name="Tobiasson V."/>
            <person name="Marechal A."/>
            <person name="Sharma V."/>
            <person name="Amunts A."/>
        </authorList>
    </citation>
    <scope>STRUCTURE BY ELECTRON MICROSCOPY (2.80 ANGSTROMS) IN COMPLEX WITH ADP</scope>
</reference>
<protein>
    <submittedName>
        <fullName evidence="1">Uncharacterized protein</fullName>
    </submittedName>
</protein>
<feature type="binding site" evidence="3 4">
    <location>
        <position position="45"/>
    </location>
    <ligand>
        <name>ADP</name>
        <dbReference type="ChEBI" id="CHEBI:456216"/>
        <label>2</label>
    </ligand>
</feature>
<dbReference type="Proteomes" id="UP000009168">
    <property type="component" value="Unassembled WGS sequence"/>
</dbReference>
<dbReference type="PDB" id="7TGH">
    <property type="method" value="EM"/>
    <property type="resolution" value="2.60 A"/>
    <property type="chains" value="B8=1-207"/>
</dbReference>
<reference evidence="6 7" key="3">
    <citation type="journal article" date="2023" name="Nat. Commun.">
        <title>Structures of Tetrahymena thermophila respiratory megacomplexes on the tubular mitochondrial cristae.</title>
        <authorList>
            <person name="Han F."/>
            <person name="Hu Y."/>
            <person name="Wu M."/>
            <person name="He Z."/>
            <person name="Tian H."/>
            <person name="Zhou L."/>
        </authorList>
    </citation>
    <scope>STRUCTURE BY ELECTRON MICROSCOPY (2.96 ANGSTROMS) IN COMPLEX WITH ADP</scope>
</reference>
<dbReference type="HOGENOM" id="CLU_1351170_0_0_1"/>
<accession>I7M855</accession>
<feature type="binding site" evidence="3 4">
    <location>
        <position position="46"/>
    </location>
    <ligand>
        <name>ADP</name>
        <dbReference type="ChEBI" id="CHEBI:456216"/>
        <label>2</label>
    </ligand>
</feature>
<evidence type="ECO:0007829" key="3">
    <source>
        <dbReference type="PDB" id="7TGH"/>
    </source>
</evidence>
<dbReference type="EMBL" id="GG662667">
    <property type="protein sequence ID" value="EAR97199.1"/>
    <property type="molecule type" value="Genomic_DNA"/>
</dbReference>
<keyword evidence="3 4" id="KW-0547">Nucleotide-binding</keyword>
<sequence length="207" mass="24116">MALRRVLKNQFNLIHKGQAQAVRGGHGWDRPDVPLSFNPLYVHKRELSIFDTNMWMYDQVYPEYVISYNEIHLVDQWKGLKESFSQSAYWWAMMAMVFGFYFINTTPRQLGIDTNDLKGFLGEYYGQYKKRSGIRSNFLGLDVTGENSIIQPNYDRKNGIRDVIDSLNADAGKRKLINLEAKNFIERVEKECEQRILKKGGATQSHH</sequence>
<evidence type="ECO:0007829" key="7">
    <source>
        <dbReference type="PDB" id="8GZU"/>
    </source>
</evidence>
<dbReference type="PDB" id="8GYM">
    <property type="method" value="EM"/>
    <property type="resolution" value="2.96 A"/>
    <property type="chains" value="B8/b8=1-207"/>
</dbReference>
<keyword evidence="3 4" id="KW-0002">3D-structure</keyword>
<dbReference type="InParanoid" id="I7M855"/>
<feature type="binding site" evidence="6">
    <location>
        <position position="44"/>
    </location>
    <ligand>
        <name>ADP</name>
        <dbReference type="ChEBI" id="CHEBI:456216"/>
        <label>1</label>
    </ligand>
</feature>
<dbReference type="KEGG" id="tet:TTHERM_00481330"/>
<feature type="binding site" evidence="6">
    <location>
        <position position="45"/>
    </location>
    <ligand>
        <name>ADP</name>
        <dbReference type="ChEBI" id="CHEBI:456216"/>
        <label>1</label>
    </ligand>
</feature>
<evidence type="ECO:0000313" key="2">
    <source>
        <dbReference type="Proteomes" id="UP000009168"/>
    </source>
</evidence>
<dbReference type="OMA" id="KIFINSM"/>
<dbReference type="EMDB" id="EMD-34403"/>
<dbReference type="EMDB" id="EMD-34373"/>